<name>A0A8S5R1C0_9CAUD</name>
<dbReference type="EMBL" id="BK015787">
    <property type="protein sequence ID" value="DAE24891.1"/>
    <property type="molecule type" value="Genomic_DNA"/>
</dbReference>
<evidence type="ECO:0000313" key="1">
    <source>
        <dbReference type="EMBL" id="DAE24891.1"/>
    </source>
</evidence>
<accession>A0A8S5R1C0</accession>
<organism evidence="1">
    <name type="scientific">Siphoviridae sp. cttJO12</name>
    <dbReference type="NCBI Taxonomy" id="2826492"/>
    <lineage>
        <taxon>Viruses</taxon>
        <taxon>Duplodnaviria</taxon>
        <taxon>Heunggongvirae</taxon>
        <taxon>Uroviricota</taxon>
        <taxon>Caudoviricetes</taxon>
    </lineage>
</organism>
<protein>
    <submittedName>
        <fullName evidence="1">Uncharacterized protein</fullName>
    </submittedName>
</protein>
<proteinExistence type="predicted"/>
<reference evidence="1" key="1">
    <citation type="journal article" date="2021" name="Proc. Natl. Acad. Sci. U.S.A.">
        <title>A Catalog of Tens of Thousands of Viruses from Human Metagenomes Reveals Hidden Associations with Chronic Diseases.</title>
        <authorList>
            <person name="Tisza M.J."/>
            <person name="Buck C.B."/>
        </authorList>
    </citation>
    <scope>NUCLEOTIDE SEQUENCE</scope>
    <source>
        <strain evidence="1">CttJO12</strain>
    </source>
</reference>
<sequence length="30" mass="3607">MTILLTFYMSKIIHSFLKLQKLKCCYINVL</sequence>